<proteinExistence type="predicted"/>
<accession>A0A0H3ZQS6</accession>
<evidence type="ECO:0000313" key="1">
    <source>
        <dbReference type="EMBL" id="AKN36797.1"/>
    </source>
</evidence>
<dbReference type="EMBL" id="KP795512">
    <property type="protein sequence ID" value="AKN36797.1"/>
    <property type="molecule type" value="Genomic_DNA"/>
</dbReference>
<protein>
    <submittedName>
        <fullName evidence="1">Uncharacterized protein</fullName>
    </submittedName>
</protein>
<name>A0A0H3ZQS6_9VIBR</name>
<sequence length="115" mass="13283">MTQPIPTDHALAFAYFKEGFPYGDDNHLLFEQVSSGGDLEFFTLVLETVIPAIEQYLAQFKIDTPDKLYLFYGEVFPCQLKRLLEREPSPTRQALEQCADKTLQHIAQAMREIRQ</sequence>
<dbReference type="AlphaFoldDB" id="A0A0H3ZQS6"/>
<organism evidence="1">
    <name type="scientific">Vibrio sp. FF_307</name>
    <dbReference type="NCBI Taxonomy" id="1652834"/>
    <lineage>
        <taxon>Bacteria</taxon>
        <taxon>Pseudomonadati</taxon>
        <taxon>Pseudomonadota</taxon>
        <taxon>Gammaproteobacteria</taxon>
        <taxon>Vibrionales</taxon>
        <taxon>Vibrionaceae</taxon>
        <taxon>Vibrio</taxon>
    </lineage>
</organism>
<reference evidence="1" key="1">
    <citation type="journal article" date="2015" name="MBio">
        <title>Eco-Evolutionary Dynamics of Episomes among Ecologically Cohesive Bacterial Populations.</title>
        <authorList>
            <person name="Xue H."/>
            <person name="Cordero O.X."/>
            <person name="Camas F.M."/>
            <person name="Trimble W."/>
            <person name="Meyer F."/>
            <person name="Guglielmini J."/>
            <person name="Rocha E.P."/>
            <person name="Polz M.F."/>
        </authorList>
    </citation>
    <scope>NUCLEOTIDE SEQUENCE</scope>
    <source>
        <strain evidence="1">FF_307</strain>
    </source>
</reference>